<evidence type="ECO:0000313" key="1">
    <source>
        <dbReference type="EMBL" id="CAK3918514.1"/>
    </source>
</evidence>
<dbReference type="Proteomes" id="UP001296104">
    <property type="component" value="Unassembled WGS sequence"/>
</dbReference>
<accession>A0AAI9E749</accession>
<dbReference type="EMBL" id="CAVMBE010000012">
    <property type="protein sequence ID" value="CAK3918514.1"/>
    <property type="molecule type" value="Genomic_DNA"/>
</dbReference>
<gene>
    <name evidence="1" type="ORF">LECACI_7A002734</name>
</gene>
<proteinExistence type="predicted"/>
<evidence type="ECO:0000313" key="2">
    <source>
        <dbReference type="Proteomes" id="UP001296104"/>
    </source>
</evidence>
<comment type="caution">
    <text evidence="1">The sequence shown here is derived from an EMBL/GenBank/DDBJ whole genome shotgun (WGS) entry which is preliminary data.</text>
</comment>
<dbReference type="AlphaFoldDB" id="A0AAI9E749"/>
<protein>
    <submittedName>
        <fullName evidence="1">Uncharacterized protein</fullName>
    </submittedName>
</protein>
<keyword evidence="2" id="KW-1185">Reference proteome</keyword>
<sequence>MSDPQQNNADATSQPAWNAVQYEAALAHLYKLQEQIESLRDAIPSVVRPLTRPITNKPQAYAQIKKAAVGATDELNAFRENWMSEKTQSLLVRSKESYEKDDDLGKANQVARWGWEDYVPAEDVRDEGKK</sequence>
<name>A0AAI9E749_9PEZI</name>
<reference evidence="1" key="1">
    <citation type="submission" date="2023-11" db="EMBL/GenBank/DDBJ databases">
        <authorList>
            <person name="Alioto T."/>
            <person name="Alioto T."/>
            <person name="Gomez Garrido J."/>
        </authorList>
    </citation>
    <scope>NUCLEOTIDE SEQUENCE</scope>
</reference>
<organism evidence="1 2">
    <name type="scientific">Lecanosticta acicola</name>
    <dbReference type="NCBI Taxonomy" id="111012"/>
    <lineage>
        <taxon>Eukaryota</taxon>
        <taxon>Fungi</taxon>
        <taxon>Dikarya</taxon>
        <taxon>Ascomycota</taxon>
        <taxon>Pezizomycotina</taxon>
        <taxon>Dothideomycetes</taxon>
        <taxon>Dothideomycetidae</taxon>
        <taxon>Mycosphaerellales</taxon>
        <taxon>Mycosphaerellaceae</taxon>
        <taxon>Lecanosticta</taxon>
    </lineage>
</organism>